<comment type="caution">
    <text evidence="2">The sequence shown here is derived from an EMBL/GenBank/DDBJ whole genome shotgun (WGS) entry which is preliminary data.</text>
</comment>
<dbReference type="Proteomes" id="UP000275408">
    <property type="component" value="Unassembled WGS sequence"/>
</dbReference>
<feature type="compositionally biased region" description="Basic and acidic residues" evidence="1">
    <location>
        <begin position="12"/>
        <end position="27"/>
    </location>
</feature>
<evidence type="ECO:0000313" key="3">
    <source>
        <dbReference type="Proteomes" id="UP000275408"/>
    </source>
</evidence>
<feature type="region of interest" description="Disordered" evidence="1">
    <location>
        <begin position="1"/>
        <end position="59"/>
    </location>
</feature>
<protein>
    <submittedName>
        <fullName evidence="2">Uncharacterized protein</fullName>
    </submittedName>
</protein>
<dbReference type="AlphaFoldDB" id="A0A3M6T7Q1"/>
<evidence type="ECO:0000313" key="2">
    <source>
        <dbReference type="EMBL" id="RMX37435.1"/>
    </source>
</evidence>
<feature type="compositionally biased region" description="Basic and acidic residues" evidence="1">
    <location>
        <begin position="36"/>
        <end position="52"/>
    </location>
</feature>
<proteinExistence type="predicted"/>
<dbReference type="EMBL" id="RCHS01004124">
    <property type="protein sequence ID" value="RMX37435.1"/>
    <property type="molecule type" value="Genomic_DNA"/>
</dbReference>
<gene>
    <name evidence="2" type="ORF">pdam_00025525</name>
</gene>
<sequence>MECDLEDNTGYSDKDYEELGKTLERTMRQTSKRVRAQNERKPELKRTRKSTDSDEEYAT</sequence>
<organism evidence="2 3">
    <name type="scientific">Pocillopora damicornis</name>
    <name type="common">Cauliflower coral</name>
    <name type="synonym">Millepora damicornis</name>
    <dbReference type="NCBI Taxonomy" id="46731"/>
    <lineage>
        <taxon>Eukaryota</taxon>
        <taxon>Metazoa</taxon>
        <taxon>Cnidaria</taxon>
        <taxon>Anthozoa</taxon>
        <taxon>Hexacorallia</taxon>
        <taxon>Scleractinia</taxon>
        <taxon>Astrocoeniina</taxon>
        <taxon>Pocilloporidae</taxon>
        <taxon>Pocillopora</taxon>
    </lineage>
</organism>
<keyword evidence="3" id="KW-1185">Reference proteome</keyword>
<evidence type="ECO:0000256" key="1">
    <source>
        <dbReference type="SAM" id="MobiDB-lite"/>
    </source>
</evidence>
<reference evidence="2 3" key="1">
    <citation type="journal article" date="2018" name="Sci. Rep.">
        <title>Comparative analysis of the Pocillopora damicornis genome highlights role of immune system in coral evolution.</title>
        <authorList>
            <person name="Cunning R."/>
            <person name="Bay R.A."/>
            <person name="Gillette P."/>
            <person name="Baker A.C."/>
            <person name="Traylor-Knowles N."/>
        </authorList>
    </citation>
    <scope>NUCLEOTIDE SEQUENCE [LARGE SCALE GENOMIC DNA]</scope>
    <source>
        <strain evidence="2">RSMAS</strain>
        <tissue evidence="2">Whole animal</tissue>
    </source>
</reference>
<accession>A0A3M6T7Q1</accession>
<name>A0A3M6T7Q1_POCDA</name>